<dbReference type="PANTHER" id="PTHR30353">
    <property type="entry name" value="INNER MEMBRANE PROTEIN DEDA-RELATED"/>
    <property type="match status" value="1"/>
</dbReference>
<evidence type="ECO:0000256" key="6">
    <source>
        <dbReference type="ARBA" id="ARBA00023136"/>
    </source>
</evidence>
<dbReference type="KEGG" id="amog:QRX60_44880"/>
<keyword evidence="4 7" id="KW-0812">Transmembrane</keyword>
<evidence type="ECO:0000256" key="5">
    <source>
        <dbReference type="ARBA" id="ARBA00022989"/>
    </source>
</evidence>
<comment type="similarity">
    <text evidence="2 7">Belongs to the DedA family.</text>
</comment>
<comment type="caution">
    <text evidence="7">Lacks conserved residue(s) required for the propagation of feature annotation.</text>
</comment>
<name>A0A9Y2NDU8_9PSEU</name>
<evidence type="ECO:0000259" key="9">
    <source>
        <dbReference type="Pfam" id="PF09335"/>
    </source>
</evidence>
<dbReference type="EMBL" id="CP127295">
    <property type="protein sequence ID" value="WIY01097.1"/>
    <property type="molecule type" value="Genomic_DNA"/>
</dbReference>
<dbReference type="RefSeq" id="WP_285997557.1">
    <property type="nucleotide sequence ID" value="NZ_CP127295.1"/>
</dbReference>
<organism evidence="10 11">
    <name type="scientific">Amycolatopsis mongoliensis</name>
    <dbReference type="NCBI Taxonomy" id="715475"/>
    <lineage>
        <taxon>Bacteria</taxon>
        <taxon>Bacillati</taxon>
        <taxon>Actinomycetota</taxon>
        <taxon>Actinomycetes</taxon>
        <taxon>Pseudonocardiales</taxon>
        <taxon>Pseudonocardiaceae</taxon>
        <taxon>Amycolatopsis</taxon>
    </lineage>
</organism>
<evidence type="ECO:0000256" key="2">
    <source>
        <dbReference type="ARBA" id="ARBA00010792"/>
    </source>
</evidence>
<evidence type="ECO:0000256" key="8">
    <source>
        <dbReference type="SAM" id="MobiDB-lite"/>
    </source>
</evidence>
<evidence type="ECO:0000256" key="7">
    <source>
        <dbReference type="RuleBase" id="RU367016"/>
    </source>
</evidence>
<feature type="transmembrane region" description="Helical" evidence="7">
    <location>
        <begin position="12"/>
        <end position="33"/>
    </location>
</feature>
<reference evidence="10 11" key="1">
    <citation type="submission" date="2023-06" db="EMBL/GenBank/DDBJ databases">
        <authorList>
            <person name="Oyuntsetseg B."/>
            <person name="Kim S.B."/>
        </authorList>
    </citation>
    <scope>NUCLEOTIDE SEQUENCE [LARGE SCALE GENOMIC DNA]</scope>
    <source>
        <strain evidence="10 11">4-36</strain>
    </source>
</reference>
<dbReference type="PANTHER" id="PTHR30353:SF0">
    <property type="entry name" value="TRANSMEMBRANE PROTEIN"/>
    <property type="match status" value="1"/>
</dbReference>
<dbReference type="Pfam" id="PF09335">
    <property type="entry name" value="VTT_dom"/>
    <property type="match status" value="1"/>
</dbReference>
<evidence type="ECO:0000256" key="1">
    <source>
        <dbReference type="ARBA" id="ARBA00004651"/>
    </source>
</evidence>
<dbReference type="AlphaFoldDB" id="A0A9Y2NDU8"/>
<keyword evidence="5 7" id="KW-1133">Transmembrane helix</keyword>
<protein>
    <submittedName>
        <fullName evidence="10">VTT domain-containing protein</fullName>
    </submittedName>
</protein>
<feature type="transmembrane region" description="Helical" evidence="7">
    <location>
        <begin position="137"/>
        <end position="161"/>
    </location>
</feature>
<evidence type="ECO:0000313" key="10">
    <source>
        <dbReference type="EMBL" id="WIY01097.1"/>
    </source>
</evidence>
<gene>
    <name evidence="10" type="ORF">QRX60_44880</name>
</gene>
<keyword evidence="3 7" id="KW-1003">Cell membrane</keyword>
<proteinExistence type="inferred from homology"/>
<accession>A0A9Y2NDU8</accession>
<dbReference type="GO" id="GO:0005886">
    <property type="term" value="C:plasma membrane"/>
    <property type="evidence" value="ECO:0007669"/>
    <property type="project" value="UniProtKB-SubCell"/>
</dbReference>
<keyword evidence="6 7" id="KW-0472">Membrane</keyword>
<keyword evidence="11" id="KW-1185">Reference proteome</keyword>
<comment type="subcellular location">
    <subcellularLocation>
        <location evidence="1 7">Cell membrane</location>
        <topology evidence="1 7">Multi-pass membrane protein</topology>
    </subcellularLocation>
</comment>
<feature type="transmembrane region" description="Helical" evidence="7">
    <location>
        <begin position="167"/>
        <end position="186"/>
    </location>
</feature>
<dbReference type="Proteomes" id="UP001239397">
    <property type="component" value="Chromosome"/>
</dbReference>
<evidence type="ECO:0000256" key="4">
    <source>
        <dbReference type="ARBA" id="ARBA00022692"/>
    </source>
</evidence>
<sequence length="216" mass="22282">MLDWLHSLPELATMAVAGLYVFAEGIIGVGTFLPANTPILLVGATIGSVSEFLLMWTVMSAFTLAGSMVGFVLGRRLGPALRESKLIKKRGAKSWDRATDLLLQQGSWALFIGAAVPLVRSFVPAAAGAARIPVRAFLLPVAAGGMVINAATLLIGAGVVAGLQNGSGIVLIIGLLLANVVAVVIIKRRKKAAATRTKADTVSSETGPDPELESAG</sequence>
<evidence type="ECO:0000313" key="11">
    <source>
        <dbReference type="Proteomes" id="UP001239397"/>
    </source>
</evidence>
<feature type="domain" description="VTT" evidence="9">
    <location>
        <begin position="42"/>
        <end position="156"/>
    </location>
</feature>
<evidence type="ECO:0000256" key="3">
    <source>
        <dbReference type="ARBA" id="ARBA00022475"/>
    </source>
</evidence>
<dbReference type="InterPro" id="IPR032818">
    <property type="entry name" value="DedA-like"/>
</dbReference>
<dbReference type="InterPro" id="IPR032816">
    <property type="entry name" value="VTT_dom"/>
</dbReference>
<feature type="region of interest" description="Disordered" evidence="8">
    <location>
        <begin position="195"/>
        <end position="216"/>
    </location>
</feature>